<dbReference type="AlphaFoldDB" id="M5E426"/>
<dbReference type="Proteomes" id="UP000012063">
    <property type="component" value="Unassembled WGS sequence"/>
</dbReference>
<evidence type="ECO:0000256" key="1">
    <source>
        <dbReference type="ARBA" id="ARBA00022649"/>
    </source>
</evidence>
<evidence type="ECO:0000313" key="5">
    <source>
        <dbReference type="EMBL" id="CCU80974.1"/>
    </source>
</evidence>
<dbReference type="STRING" id="1293054.HSACCH_02473"/>
<reference evidence="6" key="1">
    <citation type="journal article" date="2013" name="Genome Announc.">
        <title>Genome Sequence of Halanaerobium saccharolyticum subsp. saccharolyticum Strain DSM 6643T, a Halophilic Hydrogen-Producing Bacterium.</title>
        <authorList>
            <person name="Kivisto A."/>
            <person name="Larjo A."/>
            <person name="Ciranna A."/>
            <person name="Santala V."/>
            <person name="Roos C."/>
            <person name="Karp M."/>
        </authorList>
    </citation>
    <scope>NUCLEOTIDE SEQUENCE [LARGE SCALE GENOMIC DNA]</scope>
    <source>
        <strain evidence="6">DSM 6643</strain>
    </source>
</reference>
<organism evidence="5 6">
    <name type="scientific">Halanaerobium saccharolyticum subsp. saccharolyticum DSM 6643</name>
    <dbReference type="NCBI Taxonomy" id="1293054"/>
    <lineage>
        <taxon>Bacteria</taxon>
        <taxon>Bacillati</taxon>
        <taxon>Bacillota</taxon>
        <taxon>Clostridia</taxon>
        <taxon>Halanaerobiales</taxon>
        <taxon>Halanaerobiaceae</taxon>
        <taxon>Halanaerobium</taxon>
    </lineage>
</organism>
<gene>
    <name evidence="5" type="ORF">HSACCH_02473</name>
</gene>
<dbReference type="EMBL" id="CAUI01000023">
    <property type="protein sequence ID" value="CCU80974.1"/>
    <property type="molecule type" value="Genomic_DNA"/>
</dbReference>
<name>M5E426_9FIRM</name>
<comment type="caution">
    <text evidence="5">The sequence shown here is derived from an EMBL/GenBank/DDBJ whole genome shotgun (WGS) entry which is preliminary data.</text>
</comment>
<evidence type="ECO:0000256" key="4">
    <source>
        <dbReference type="ARBA" id="ARBA00024207"/>
    </source>
</evidence>
<evidence type="ECO:0008006" key="7">
    <source>
        <dbReference type="Google" id="ProtNLM"/>
    </source>
</evidence>
<accession>M5E426</accession>
<dbReference type="GO" id="GO:0110001">
    <property type="term" value="C:toxin-antitoxin complex"/>
    <property type="evidence" value="ECO:0007669"/>
    <property type="project" value="InterPro"/>
</dbReference>
<evidence type="ECO:0000256" key="2">
    <source>
        <dbReference type="ARBA" id="ARBA00022722"/>
    </source>
</evidence>
<dbReference type="InterPro" id="IPR037038">
    <property type="entry name" value="HepT-like_sf"/>
</dbReference>
<dbReference type="OrthoDB" id="9796612at2"/>
<dbReference type="Gene3D" id="1.20.120.580">
    <property type="entry name" value="bsu32300-like"/>
    <property type="match status" value="1"/>
</dbReference>
<dbReference type="Pfam" id="PF01934">
    <property type="entry name" value="HepT-like"/>
    <property type="match status" value="1"/>
</dbReference>
<keyword evidence="2" id="KW-0540">Nuclease</keyword>
<comment type="similarity">
    <text evidence="4">Belongs to the HepT RNase toxin family.</text>
</comment>
<dbReference type="PANTHER" id="PTHR33397:SF5">
    <property type="entry name" value="RNASE YUTE-RELATED"/>
    <property type="match status" value="1"/>
</dbReference>
<dbReference type="NCBIfam" id="NF047751">
    <property type="entry name" value="HepT_toxin"/>
    <property type="match status" value="1"/>
</dbReference>
<evidence type="ECO:0000256" key="3">
    <source>
        <dbReference type="ARBA" id="ARBA00022801"/>
    </source>
</evidence>
<dbReference type="InterPro" id="IPR052379">
    <property type="entry name" value="Type_VII_TA_RNase"/>
</dbReference>
<dbReference type="InterPro" id="IPR008201">
    <property type="entry name" value="HepT-like"/>
</dbReference>
<keyword evidence="1" id="KW-1277">Toxin-antitoxin system</keyword>
<keyword evidence="6" id="KW-1185">Reference proteome</keyword>
<keyword evidence="3" id="KW-0378">Hydrolase</keyword>
<dbReference type="GO" id="GO:0016787">
    <property type="term" value="F:hydrolase activity"/>
    <property type="evidence" value="ECO:0007669"/>
    <property type="project" value="UniProtKB-KW"/>
</dbReference>
<dbReference type="PANTHER" id="PTHR33397">
    <property type="entry name" value="UPF0331 PROTEIN YUTE"/>
    <property type="match status" value="1"/>
</dbReference>
<sequence>MVDAEVVRNKLEHLEEYINDLEEYQDLSLERLAGDKVLFRYLERTIHLAVDSVLNIGSHIISDERLGNPKVNSEIIEILAENHIIKENVESYIKMAKFRNVIVHDYAEIDPEILLMIIKENVIDLKVIFRWYMEYID</sequence>
<dbReference type="GO" id="GO:0004540">
    <property type="term" value="F:RNA nuclease activity"/>
    <property type="evidence" value="ECO:0007669"/>
    <property type="project" value="InterPro"/>
</dbReference>
<dbReference type="RefSeq" id="WP_005490293.1">
    <property type="nucleotide sequence ID" value="NZ_CAUI01000023.1"/>
</dbReference>
<evidence type="ECO:0000313" key="6">
    <source>
        <dbReference type="Proteomes" id="UP000012063"/>
    </source>
</evidence>
<proteinExistence type="inferred from homology"/>
<protein>
    <recommendedName>
        <fullName evidence="7">DUF86 domain-containing protein</fullName>
    </recommendedName>
</protein>
<dbReference type="eggNOG" id="COG2445">
    <property type="taxonomic scope" value="Bacteria"/>
</dbReference>
<dbReference type="SUPFAM" id="SSF81593">
    <property type="entry name" value="Nucleotidyltransferase substrate binding subunit/domain"/>
    <property type="match status" value="1"/>
</dbReference>
<dbReference type="InParanoid" id="M5E426"/>